<gene>
    <name evidence="1" type="ORF">OCU04_003087</name>
</gene>
<name>A0A9X0AYD1_9HELO</name>
<proteinExistence type="predicted"/>
<keyword evidence="2" id="KW-1185">Reference proteome</keyword>
<organism evidence="1 2">
    <name type="scientific">Sclerotinia nivalis</name>
    <dbReference type="NCBI Taxonomy" id="352851"/>
    <lineage>
        <taxon>Eukaryota</taxon>
        <taxon>Fungi</taxon>
        <taxon>Dikarya</taxon>
        <taxon>Ascomycota</taxon>
        <taxon>Pezizomycotina</taxon>
        <taxon>Leotiomycetes</taxon>
        <taxon>Helotiales</taxon>
        <taxon>Sclerotiniaceae</taxon>
        <taxon>Sclerotinia</taxon>
    </lineage>
</organism>
<dbReference type="EMBL" id="JAPEIS010000002">
    <property type="protein sequence ID" value="KAJ8069433.1"/>
    <property type="molecule type" value="Genomic_DNA"/>
</dbReference>
<reference evidence="1" key="1">
    <citation type="submission" date="2022-11" db="EMBL/GenBank/DDBJ databases">
        <title>Genome Resource of Sclerotinia nivalis Strain SnTB1, a Plant Pathogen Isolated from American Ginseng.</title>
        <authorList>
            <person name="Fan S."/>
        </authorList>
    </citation>
    <scope>NUCLEOTIDE SEQUENCE</scope>
    <source>
        <strain evidence="1">SnTB1</strain>
    </source>
</reference>
<comment type="caution">
    <text evidence="1">The sequence shown here is derived from an EMBL/GenBank/DDBJ whole genome shotgun (WGS) entry which is preliminary data.</text>
</comment>
<evidence type="ECO:0000313" key="1">
    <source>
        <dbReference type="EMBL" id="KAJ8069433.1"/>
    </source>
</evidence>
<accession>A0A9X0AYD1</accession>
<dbReference type="AlphaFoldDB" id="A0A9X0AYD1"/>
<sequence length="58" mass="6270">MQVDLQEDKKHKLTRVVQLLAHGIDFCNIVVDTPAHPPTGRELGATEVVTAAAMETCA</sequence>
<protein>
    <submittedName>
        <fullName evidence="1">Uncharacterized protein</fullName>
    </submittedName>
</protein>
<evidence type="ECO:0000313" key="2">
    <source>
        <dbReference type="Proteomes" id="UP001152300"/>
    </source>
</evidence>
<dbReference type="Proteomes" id="UP001152300">
    <property type="component" value="Unassembled WGS sequence"/>
</dbReference>